<keyword evidence="1" id="KW-0732">Signal</keyword>
<evidence type="ECO:0000313" key="3">
    <source>
        <dbReference type="Proteomes" id="UP000694727"/>
    </source>
</evidence>
<protein>
    <submittedName>
        <fullName evidence="2">Uncharacterized protein</fullName>
    </submittedName>
</protein>
<dbReference type="Pfam" id="PF15854">
    <property type="entry name" value="GPR15L"/>
    <property type="match status" value="1"/>
</dbReference>
<feature type="signal peptide" evidence="1">
    <location>
        <begin position="1"/>
        <end position="24"/>
    </location>
</feature>
<dbReference type="GO" id="GO:0001664">
    <property type="term" value="F:G protein-coupled receptor binding"/>
    <property type="evidence" value="ECO:0007669"/>
    <property type="project" value="InterPro"/>
</dbReference>
<proteinExistence type="predicted"/>
<dbReference type="Proteomes" id="UP000694727">
    <property type="component" value="Unplaced"/>
</dbReference>
<dbReference type="InterPro" id="IPR031713">
    <property type="entry name" value="GPR15L"/>
</dbReference>
<sequence>MRFLALTSLLCILLLCLSFFSAEGRRHPRNPAKPGKIRICCPRLPGPDLMPQKGHHMRICRPCKFKLGSEIKNLMRKNIQGRHQQASLTHFNLHGSKLGCWRASSWTAKAWESSRTPDPGVSHAINLQSYCEPGSAHLASVPTWLLSTDSQDFTVTFGSYKSGDFQAC</sequence>
<dbReference type="Ensembl" id="ENSSSCT00025002098.1">
    <property type="protein sequence ID" value="ENSSSCP00025000679.1"/>
    <property type="gene ID" value="ENSSSCG00025001665.1"/>
</dbReference>
<dbReference type="AlphaFoldDB" id="A0A8D0QG23"/>
<feature type="chain" id="PRO_5034267157" evidence="1">
    <location>
        <begin position="25"/>
        <end position="168"/>
    </location>
</feature>
<evidence type="ECO:0000313" key="2">
    <source>
        <dbReference type="Ensembl" id="ENSSSCP00025000679.1"/>
    </source>
</evidence>
<name>A0A8D0QG23_PIG</name>
<accession>A0A8D0QG23</accession>
<organism evidence="2 3">
    <name type="scientific">Sus scrofa</name>
    <name type="common">Pig</name>
    <dbReference type="NCBI Taxonomy" id="9823"/>
    <lineage>
        <taxon>Eukaryota</taxon>
        <taxon>Metazoa</taxon>
        <taxon>Chordata</taxon>
        <taxon>Craniata</taxon>
        <taxon>Vertebrata</taxon>
        <taxon>Euteleostomi</taxon>
        <taxon>Mammalia</taxon>
        <taxon>Eutheria</taxon>
        <taxon>Laurasiatheria</taxon>
        <taxon>Artiodactyla</taxon>
        <taxon>Suina</taxon>
        <taxon>Suidae</taxon>
        <taxon>Sus</taxon>
    </lineage>
</organism>
<evidence type="ECO:0000256" key="1">
    <source>
        <dbReference type="SAM" id="SignalP"/>
    </source>
</evidence>
<reference evidence="2" key="1">
    <citation type="submission" date="2025-08" db="UniProtKB">
        <authorList>
            <consortium name="Ensembl"/>
        </authorList>
    </citation>
    <scope>IDENTIFICATION</scope>
</reference>